<dbReference type="Proteomes" id="UP000294498">
    <property type="component" value="Unassembled WGS sequence"/>
</dbReference>
<comment type="caution">
    <text evidence="3">The sequence shown here is derived from an EMBL/GenBank/DDBJ whole genome shotgun (WGS) entry which is preliminary data.</text>
</comment>
<keyword evidence="4" id="KW-1185">Reference proteome</keyword>
<dbReference type="Pfam" id="PF07593">
    <property type="entry name" value="UnbV_ASPIC"/>
    <property type="match status" value="1"/>
</dbReference>
<gene>
    <name evidence="3" type="ORF">EDB95_5269</name>
</gene>
<sequence length="1107" mass="121596">MTSSVRHWTLLLLTGMVGACNTKPQTLFTDMPADYTHVDFRNDIKEDEDYNILTYEYLYNGAGVAVGDVNGDGLPDIFLVSNMGSCKLYLNKGHFQFEDVTDKAGVGGRNGWKTGAVMADVNGDGLLDIYLCHSGPGPDSMRRNELFINNGVHNGVPTFTESAEAYGLDAPGTFTTTVAFFDMDNDGDLDMFMVNHADMFFNPFFNTDKLRSTRNARFGNRLYRNDNGHFTDISDQAGIYGSGLNFGLSASIGDVNGDGWPDIYTTNDYDERDFLYLNNHDGTFREVLDKAAGHISEFSMGSDMADYNNDGWPDIAVLDMLPEDNHRQKMLRGPDGYDKYTMRVDHGLHHQQMRNTLQLNNGVDSTGMPIFSEIGQMAGISSTDWSWAPLFADFDNDGWKDLFVSNGILRDMTNMDFVKYTSGYSSGYNAKEANDKTAMWQLVQNMPSTPLQNYLFHNDHNLCFTDVTKDWGITQPGIHNGAAYVDLDGDGDLDLVINNLNGGVSIYRNNASELLHRHYLRIRLKGEGRNTYGIGAKVKVTTAHGTQFYEEYTCRGFQSSVDPVMHVGLGDDSLAEAVVVTWPGGKQSALSHVKGDTLLVIDEQGATTPAANQPNAAATHFRDVTAATGIKYVHQQSNTVDFKIAPLLPYQLSKVGPCLAKGDVNGDGLEDVFIGGSAGYDCKLYLQTKDGRFVEAPDQPWNADKSYTTTDALFFDADGDGAPDLYLVSGGADYPLGDKHYQDRFFENDGHGHFKEVVGALPPETVSGACVRAADVDHDGKPDLFVGGAVQPGLFPEAPESFVLKNVSQKGNIKFEKIQTLTPGMVADACWIDLNKDGWEDLVVVGPFMPITVLENHNGKLEDETKGYGLDTTRGWWCRLAAADLDHDGDTDLVVGNLGLNTQYKASKSEPLTITYADFDQDGVLDPIICFYNGGVSYPAVTRDELFDQMPSLQKKFGRYKDYADAQLVDMFSSAQLAGAKSVSLTMLSSIVLRNDGNKHFTVLPLPMYAQMSAANGILIKDLDGDGKEDILLAGNFFPMRVQQGPLDASIGLFLRGDGKGHFDPVPYADTRLYMPGDIRNIIGLKQGKRFLVVAARNNGPVQVIQP</sequence>
<protein>
    <submittedName>
        <fullName evidence="3">VCBS repeat protein</fullName>
    </submittedName>
</protein>
<keyword evidence="1" id="KW-0732">Signal</keyword>
<dbReference type="Gene3D" id="2.130.10.130">
    <property type="entry name" value="Integrin alpha, N-terminal"/>
    <property type="match status" value="5"/>
</dbReference>
<reference evidence="3 4" key="1">
    <citation type="submission" date="2019-03" db="EMBL/GenBank/DDBJ databases">
        <title>Genomic Encyclopedia of Type Strains, Phase IV (KMG-IV): sequencing the most valuable type-strain genomes for metagenomic binning, comparative biology and taxonomic classification.</title>
        <authorList>
            <person name="Goeker M."/>
        </authorList>
    </citation>
    <scope>NUCLEOTIDE SEQUENCE [LARGE SCALE GENOMIC DNA]</scope>
    <source>
        <strain evidence="3 4">DSM 100059</strain>
    </source>
</reference>
<dbReference type="PROSITE" id="PS51257">
    <property type="entry name" value="PROKAR_LIPOPROTEIN"/>
    <property type="match status" value="1"/>
</dbReference>
<dbReference type="AlphaFoldDB" id="A0A4R8DK80"/>
<dbReference type="RefSeq" id="WP_133999624.1">
    <property type="nucleotide sequence ID" value="NZ_SODV01000002.1"/>
</dbReference>
<dbReference type="OrthoDB" id="600363at2"/>
<dbReference type="PANTHER" id="PTHR16026:SF0">
    <property type="entry name" value="CARTILAGE ACIDIC PROTEIN 1"/>
    <property type="match status" value="1"/>
</dbReference>
<dbReference type="InterPro" id="IPR027039">
    <property type="entry name" value="Crtac1"/>
</dbReference>
<proteinExistence type="predicted"/>
<evidence type="ECO:0000256" key="1">
    <source>
        <dbReference type="ARBA" id="ARBA00022729"/>
    </source>
</evidence>
<dbReference type="InterPro" id="IPR028994">
    <property type="entry name" value="Integrin_alpha_N"/>
</dbReference>
<name>A0A4R8DK80_9BACT</name>
<dbReference type="Pfam" id="PF13517">
    <property type="entry name" value="FG-GAP_3"/>
    <property type="match status" value="5"/>
</dbReference>
<accession>A0A4R8DK80</accession>
<organism evidence="3 4">
    <name type="scientific">Dinghuibacter silviterrae</name>
    <dbReference type="NCBI Taxonomy" id="1539049"/>
    <lineage>
        <taxon>Bacteria</taxon>
        <taxon>Pseudomonadati</taxon>
        <taxon>Bacteroidota</taxon>
        <taxon>Chitinophagia</taxon>
        <taxon>Chitinophagales</taxon>
        <taxon>Chitinophagaceae</taxon>
        <taxon>Dinghuibacter</taxon>
    </lineage>
</organism>
<dbReference type="SUPFAM" id="SSF69318">
    <property type="entry name" value="Integrin alpha N-terminal domain"/>
    <property type="match status" value="3"/>
</dbReference>
<dbReference type="InterPro" id="IPR011519">
    <property type="entry name" value="UnbV_ASPIC"/>
</dbReference>
<evidence type="ECO:0000313" key="4">
    <source>
        <dbReference type="Proteomes" id="UP000294498"/>
    </source>
</evidence>
<evidence type="ECO:0000313" key="3">
    <source>
        <dbReference type="EMBL" id="TDW97420.1"/>
    </source>
</evidence>
<dbReference type="PANTHER" id="PTHR16026">
    <property type="entry name" value="CARTILAGE ACIDIC PROTEIN 1"/>
    <property type="match status" value="1"/>
</dbReference>
<evidence type="ECO:0000259" key="2">
    <source>
        <dbReference type="Pfam" id="PF07593"/>
    </source>
</evidence>
<feature type="domain" description="ASPIC/UnbV" evidence="2">
    <location>
        <begin position="533"/>
        <end position="599"/>
    </location>
</feature>
<dbReference type="EMBL" id="SODV01000002">
    <property type="protein sequence ID" value="TDW97420.1"/>
    <property type="molecule type" value="Genomic_DNA"/>
</dbReference>
<dbReference type="InterPro" id="IPR013517">
    <property type="entry name" value="FG-GAP"/>
</dbReference>